<keyword evidence="1" id="KW-1133">Transmembrane helix</keyword>
<evidence type="ECO:0000313" key="3">
    <source>
        <dbReference type="EMBL" id="TDY01035.1"/>
    </source>
</evidence>
<keyword evidence="1" id="KW-0812">Transmembrane</keyword>
<dbReference type="InterPro" id="IPR011528">
    <property type="entry name" value="NERD"/>
</dbReference>
<keyword evidence="4" id="KW-1185">Reference proteome</keyword>
<dbReference type="AlphaFoldDB" id="A0A4V3H3X7"/>
<dbReference type="EMBL" id="SOQX01000004">
    <property type="protein sequence ID" value="TDY01035.1"/>
    <property type="molecule type" value="Genomic_DNA"/>
</dbReference>
<dbReference type="Proteomes" id="UP000294914">
    <property type="component" value="Unassembled WGS sequence"/>
</dbReference>
<keyword evidence="1" id="KW-0472">Membrane</keyword>
<sequence>MQIDTLTSLLTQDNGPWIVWGIALVLFLAGVFLSWPTLRRGYRDRRLQKKIRAVGADVLHQVVISDGMDGVVYLENLLLTPDGLLVLPVHRYQGVVFAADGIDNWTQVLGKRTYKFSNPLPQLQSEIQAVKGYAAKIPVEGCVVFTPGVEFPKGRPDKLLSIEELDALGEQYRTREVPSAYWQAWESLKRQVLTPEMSQLRQEYAIEKDSAFNVRMVTGLFVLLIASVWLGAYYLLR</sequence>
<feature type="transmembrane region" description="Helical" evidence="1">
    <location>
        <begin position="17"/>
        <end position="38"/>
    </location>
</feature>
<proteinExistence type="predicted"/>
<reference evidence="3 4" key="1">
    <citation type="submission" date="2019-03" db="EMBL/GenBank/DDBJ databases">
        <title>Genomic Encyclopedia of Type Strains, Phase IV (KMG-IV): sequencing the most valuable type-strain genomes for metagenomic binning, comparative biology and taxonomic classification.</title>
        <authorList>
            <person name="Goeker M."/>
        </authorList>
    </citation>
    <scope>NUCLEOTIDE SEQUENCE [LARGE SCALE GENOMIC DNA]</scope>
    <source>
        <strain evidence="3 4">DSM 16326</strain>
    </source>
</reference>
<feature type="transmembrane region" description="Helical" evidence="1">
    <location>
        <begin position="216"/>
        <end position="236"/>
    </location>
</feature>
<dbReference type="Pfam" id="PF08378">
    <property type="entry name" value="NERD"/>
    <property type="match status" value="1"/>
</dbReference>
<gene>
    <name evidence="3" type="ORF">EDC23_1781</name>
</gene>
<protein>
    <submittedName>
        <fullName evidence="3">Nuclease-like protein</fullName>
    </submittedName>
</protein>
<evidence type="ECO:0000313" key="4">
    <source>
        <dbReference type="Proteomes" id="UP000294914"/>
    </source>
</evidence>
<accession>A0A4V3H3X7</accession>
<organism evidence="3 4">
    <name type="scientific">Thiohalophilus thiocyanatoxydans</name>
    <dbReference type="NCBI Taxonomy" id="381308"/>
    <lineage>
        <taxon>Bacteria</taxon>
        <taxon>Pseudomonadati</taxon>
        <taxon>Pseudomonadota</taxon>
        <taxon>Gammaproteobacteria</taxon>
        <taxon>Thiohalomonadales</taxon>
        <taxon>Thiohalophilaceae</taxon>
        <taxon>Thiohalophilus</taxon>
    </lineage>
</organism>
<evidence type="ECO:0000256" key="1">
    <source>
        <dbReference type="SAM" id="Phobius"/>
    </source>
</evidence>
<feature type="domain" description="NERD" evidence="2">
    <location>
        <begin position="39"/>
        <end position="153"/>
    </location>
</feature>
<comment type="caution">
    <text evidence="3">The sequence shown here is derived from an EMBL/GenBank/DDBJ whole genome shotgun (WGS) entry which is preliminary data.</text>
</comment>
<dbReference type="OrthoDB" id="5782056at2"/>
<dbReference type="RefSeq" id="WP_134083632.1">
    <property type="nucleotide sequence ID" value="NZ_SOQX01000004.1"/>
</dbReference>
<dbReference type="PROSITE" id="PS50965">
    <property type="entry name" value="NERD"/>
    <property type="match status" value="1"/>
</dbReference>
<name>A0A4V3H3X7_9GAMM</name>
<evidence type="ECO:0000259" key="2">
    <source>
        <dbReference type="PROSITE" id="PS50965"/>
    </source>
</evidence>